<gene>
    <name evidence="8" type="ORF">ACH3VR_02665</name>
</gene>
<dbReference type="EC" id="2.7.11.1" evidence="8"/>
<reference evidence="8 9" key="1">
    <citation type="submission" date="2024-09" db="EMBL/GenBank/DDBJ databases">
        <authorList>
            <person name="Pan X."/>
        </authorList>
    </citation>
    <scope>NUCLEOTIDE SEQUENCE [LARGE SCALE GENOMIC DNA]</scope>
    <source>
        <strain evidence="8 9">B2969</strain>
    </source>
</reference>
<dbReference type="Gene3D" id="1.10.510.10">
    <property type="entry name" value="Transferase(Phosphotransferase) domain 1"/>
    <property type="match status" value="1"/>
</dbReference>
<dbReference type="SMART" id="SM00220">
    <property type="entry name" value="S_TKc"/>
    <property type="match status" value="1"/>
</dbReference>
<comment type="caution">
    <text evidence="8">The sequence shown here is derived from an EMBL/GenBank/DDBJ whole genome shotgun (WGS) entry which is preliminary data.</text>
</comment>
<evidence type="ECO:0000313" key="8">
    <source>
        <dbReference type="EMBL" id="MFH8249258.1"/>
    </source>
</evidence>
<dbReference type="InterPro" id="IPR017441">
    <property type="entry name" value="Protein_kinase_ATP_BS"/>
</dbReference>
<dbReference type="GO" id="GO:0004674">
    <property type="term" value="F:protein serine/threonine kinase activity"/>
    <property type="evidence" value="ECO:0007669"/>
    <property type="project" value="UniProtKB-EC"/>
</dbReference>
<dbReference type="RefSeq" id="WP_396639200.1">
    <property type="nucleotide sequence ID" value="NZ_JBIQWL010000001.1"/>
</dbReference>
<dbReference type="PROSITE" id="PS00107">
    <property type="entry name" value="PROTEIN_KINASE_ATP"/>
    <property type="match status" value="1"/>
</dbReference>
<protein>
    <submittedName>
        <fullName evidence="8">Serine/threonine-protein kinase</fullName>
        <ecNumber evidence="8">2.7.11.1</ecNumber>
    </submittedName>
</protein>
<feature type="region of interest" description="Disordered" evidence="6">
    <location>
        <begin position="391"/>
        <end position="468"/>
    </location>
</feature>
<evidence type="ECO:0000256" key="4">
    <source>
        <dbReference type="ARBA" id="ARBA00022840"/>
    </source>
</evidence>
<evidence type="ECO:0000256" key="2">
    <source>
        <dbReference type="ARBA" id="ARBA00022741"/>
    </source>
</evidence>
<dbReference type="Proteomes" id="UP001610861">
    <property type="component" value="Unassembled WGS sequence"/>
</dbReference>
<evidence type="ECO:0000313" key="9">
    <source>
        <dbReference type="Proteomes" id="UP001610861"/>
    </source>
</evidence>
<dbReference type="InterPro" id="IPR011009">
    <property type="entry name" value="Kinase-like_dom_sf"/>
</dbReference>
<feature type="domain" description="Protein kinase" evidence="7">
    <location>
        <begin position="18"/>
        <end position="275"/>
    </location>
</feature>
<evidence type="ECO:0000256" key="3">
    <source>
        <dbReference type="ARBA" id="ARBA00022777"/>
    </source>
</evidence>
<dbReference type="CDD" id="cd14014">
    <property type="entry name" value="STKc_PknB_like"/>
    <property type="match status" value="1"/>
</dbReference>
<accession>A0ABW7Q4C9</accession>
<keyword evidence="3 8" id="KW-0418">Kinase</keyword>
<sequence length="468" mass="49278">MTQGTDQPDTAALLDGRYHLHERLGVGGMAEVFRADDAMLGRTVAIKMLRSESDALAAPVRAQREVSALSRMTHPSLVTLLEAQIETNRARYLVMEFVDGPTLAQRLHEGPLPLAQARHLAIELASGLNAVHEAGLVHRDVKPSNILLAQASGVSAHFHVKLADFGLAQLASTAAVTTPGLVMGTAEYLAPEQVRGEACSPASDIYAFGLVLLESITGERAFPHASGIGAVIVRLIESPEIPASLDPQWTNLLRRMLATDPAQRPTALQLVHTLTSLPATDASHPSSELAHTPEVLRSATETDLARSRPLVGDARVRPVRHGRAWRLPRPLLAIVSVAAAVVLCSSAILTNLALPPDGSASADVPTSQRGVPGTLPGAATIDAVVQSETIDTVDAPVPPTTDSVTPGSPGTQGIHPPAHEDKGAQQDAHSTQKQADQAARQAEKDAASQQRDADKAARQADRGAKKNG</sequence>
<evidence type="ECO:0000256" key="6">
    <source>
        <dbReference type="SAM" id="MobiDB-lite"/>
    </source>
</evidence>
<dbReference type="InterPro" id="IPR008271">
    <property type="entry name" value="Ser/Thr_kinase_AS"/>
</dbReference>
<proteinExistence type="predicted"/>
<feature type="binding site" evidence="5">
    <location>
        <position position="47"/>
    </location>
    <ligand>
        <name>ATP</name>
        <dbReference type="ChEBI" id="CHEBI:30616"/>
    </ligand>
</feature>
<dbReference type="PANTHER" id="PTHR43289:SF34">
    <property type="entry name" value="SERINE_THREONINE-PROTEIN KINASE YBDM-RELATED"/>
    <property type="match status" value="1"/>
</dbReference>
<evidence type="ECO:0000256" key="5">
    <source>
        <dbReference type="PROSITE-ProRule" id="PRU10141"/>
    </source>
</evidence>
<dbReference type="Gene3D" id="3.30.200.20">
    <property type="entry name" value="Phosphorylase Kinase, domain 1"/>
    <property type="match status" value="1"/>
</dbReference>
<name>A0ABW7Q4C9_9MICO</name>
<dbReference type="SUPFAM" id="SSF56112">
    <property type="entry name" value="Protein kinase-like (PK-like)"/>
    <property type="match status" value="1"/>
</dbReference>
<feature type="compositionally biased region" description="Polar residues" evidence="6">
    <location>
        <begin position="400"/>
        <end position="411"/>
    </location>
</feature>
<evidence type="ECO:0000256" key="1">
    <source>
        <dbReference type="ARBA" id="ARBA00022679"/>
    </source>
</evidence>
<dbReference type="PROSITE" id="PS00108">
    <property type="entry name" value="PROTEIN_KINASE_ST"/>
    <property type="match status" value="1"/>
</dbReference>
<keyword evidence="2 5" id="KW-0547">Nucleotide-binding</keyword>
<organism evidence="8 9">
    <name type="scientific">Microbacterium alkaliflavum</name>
    <dbReference type="NCBI Taxonomy" id="3248839"/>
    <lineage>
        <taxon>Bacteria</taxon>
        <taxon>Bacillati</taxon>
        <taxon>Actinomycetota</taxon>
        <taxon>Actinomycetes</taxon>
        <taxon>Micrococcales</taxon>
        <taxon>Microbacteriaceae</taxon>
        <taxon>Microbacterium</taxon>
    </lineage>
</organism>
<keyword evidence="9" id="KW-1185">Reference proteome</keyword>
<evidence type="ECO:0000259" key="7">
    <source>
        <dbReference type="PROSITE" id="PS50011"/>
    </source>
</evidence>
<dbReference type="EMBL" id="JBIQWL010000001">
    <property type="protein sequence ID" value="MFH8249258.1"/>
    <property type="molecule type" value="Genomic_DNA"/>
</dbReference>
<dbReference type="Pfam" id="PF00069">
    <property type="entry name" value="Pkinase"/>
    <property type="match status" value="1"/>
</dbReference>
<keyword evidence="4 5" id="KW-0067">ATP-binding</keyword>
<dbReference type="PANTHER" id="PTHR43289">
    <property type="entry name" value="MITOGEN-ACTIVATED PROTEIN KINASE KINASE KINASE 20-RELATED"/>
    <property type="match status" value="1"/>
</dbReference>
<feature type="compositionally biased region" description="Basic and acidic residues" evidence="6">
    <location>
        <begin position="441"/>
        <end position="468"/>
    </location>
</feature>
<dbReference type="InterPro" id="IPR000719">
    <property type="entry name" value="Prot_kinase_dom"/>
</dbReference>
<dbReference type="PROSITE" id="PS50011">
    <property type="entry name" value="PROTEIN_KINASE_DOM"/>
    <property type="match status" value="1"/>
</dbReference>
<keyword evidence="1 8" id="KW-0808">Transferase</keyword>